<keyword evidence="3" id="KW-0804">Transcription</keyword>
<dbReference type="Pfam" id="PF00440">
    <property type="entry name" value="TetR_N"/>
    <property type="match status" value="1"/>
</dbReference>
<dbReference type="SUPFAM" id="SSF46689">
    <property type="entry name" value="Homeodomain-like"/>
    <property type="match status" value="1"/>
</dbReference>
<dbReference type="Gene3D" id="1.10.10.60">
    <property type="entry name" value="Homeodomain-like"/>
    <property type="match status" value="1"/>
</dbReference>
<dbReference type="PANTHER" id="PTHR30055:SF146">
    <property type="entry name" value="HTH-TYPE TRANSCRIPTIONAL DUAL REGULATOR CECR"/>
    <property type="match status" value="1"/>
</dbReference>
<feature type="DNA-binding region" description="H-T-H motif" evidence="4">
    <location>
        <begin position="40"/>
        <end position="59"/>
    </location>
</feature>
<proteinExistence type="predicted"/>
<dbReference type="AlphaFoldDB" id="A0A1I5Q5T4"/>
<dbReference type="RefSeq" id="WP_090500175.1">
    <property type="nucleotide sequence ID" value="NZ_FOWX01000010.1"/>
</dbReference>
<keyword evidence="7" id="KW-1185">Reference proteome</keyword>
<dbReference type="InterPro" id="IPR036271">
    <property type="entry name" value="Tet_transcr_reg_TetR-rel_C_sf"/>
</dbReference>
<dbReference type="PROSITE" id="PS50977">
    <property type="entry name" value="HTH_TETR_2"/>
    <property type="match status" value="1"/>
</dbReference>
<reference evidence="7" key="1">
    <citation type="submission" date="2016-10" db="EMBL/GenBank/DDBJ databases">
        <authorList>
            <person name="Varghese N."/>
            <person name="Submissions S."/>
        </authorList>
    </citation>
    <scope>NUCLEOTIDE SEQUENCE [LARGE SCALE GENOMIC DNA]</scope>
    <source>
        <strain evidence="7">DSM 17834</strain>
    </source>
</reference>
<evidence type="ECO:0000313" key="6">
    <source>
        <dbReference type="EMBL" id="SFP41595.1"/>
    </source>
</evidence>
<dbReference type="InterPro" id="IPR039536">
    <property type="entry name" value="TetR_C_Proteobacteria"/>
</dbReference>
<dbReference type="Gene3D" id="1.10.357.10">
    <property type="entry name" value="Tetracycline Repressor, domain 2"/>
    <property type="match status" value="1"/>
</dbReference>
<dbReference type="OrthoDB" id="8535430at2"/>
<dbReference type="FunFam" id="1.10.10.60:FF:000141">
    <property type="entry name" value="TetR family transcriptional regulator"/>
    <property type="match status" value="1"/>
</dbReference>
<dbReference type="EMBL" id="FOWX01000010">
    <property type="protein sequence ID" value="SFP41595.1"/>
    <property type="molecule type" value="Genomic_DNA"/>
</dbReference>
<dbReference type="GO" id="GO:0003700">
    <property type="term" value="F:DNA-binding transcription factor activity"/>
    <property type="evidence" value="ECO:0007669"/>
    <property type="project" value="TreeGrafter"/>
</dbReference>
<dbReference type="Proteomes" id="UP000198784">
    <property type="component" value="Unassembled WGS sequence"/>
</dbReference>
<organism evidence="6 7">
    <name type="scientific">Pseudomonas borbori</name>
    <dbReference type="NCBI Taxonomy" id="289003"/>
    <lineage>
        <taxon>Bacteria</taxon>
        <taxon>Pseudomonadati</taxon>
        <taxon>Pseudomonadota</taxon>
        <taxon>Gammaproteobacteria</taxon>
        <taxon>Pseudomonadales</taxon>
        <taxon>Pseudomonadaceae</taxon>
        <taxon>Pseudomonas</taxon>
    </lineage>
</organism>
<evidence type="ECO:0000256" key="1">
    <source>
        <dbReference type="ARBA" id="ARBA00023015"/>
    </source>
</evidence>
<dbReference type="SUPFAM" id="SSF48498">
    <property type="entry name" value="Tetracyclin repressor-like, C-terminal domain"/>
    <property type="match status" value="1"/>
</dbReference>
<feature type="domain" description="HTH tetR-type" evidence="5">
    <location>
        <begin position="17"/>
        <end position="77"/>
    </location>
</feature>
<gene>
    <name evidence="6" type="ORF">SAMN05216190_11016</name>
</gene>
<dbReference type="GO" id="GO:0000976">
    <property type="term" value="F:transcription cis-regulatory region binding"/>
    <property type="evidence" value="ECO:0007669"/>
    <property type="project" value="TreeGrafter"/>
</dbReference>
<evidence type="ECO:0000256" key="3">
    <source>
        <dbReference type="ARBA" id="ARBA00023163"/>
    </source>
</evidence>
<accession>A0A1I5Q5T4</accession>
<dbReference type="InterPro" id="IPR001647">
    <property type="entry name" value="HTH_TetR"/>
</dbReference>
<keyword evidence="2 4" id="KW-0238">DNA-binding</keyword>
<dbReference type="Pfam" id="PF14246">
    <property type="entry name" value="TetR_C_7"/>
    <property type="match status" value="1"/>
</dbReference>
<name>A0A1I5Q5T4_9PSED</name>
<evidence type="ECO:0000313" key="7">
    <source>
        <dbReference type="Proteomes" id="UP000198784"/>
    </source>
</evidence>
<sequence>MPNKLLPPSGPGRPKDLVKRQAILEAAKTLFLRHGYDGSSMDAIAAEAGVSKLTVYSHFTDKETLFSAAVKAKCEEQLPELLFELAPGVPIETVLLTIGRGFHSLINSRESVELHRVMVALASQDPKLSKMFYEAGPQRLLSEMECLLHKADRAGQLRIADASSAADQFFSLLKGGANFRLLIGCAGPLQGADAERHVQDAVAMFMRAYRAD</sequence>
<dbReference type="InterPro" id="IPR009057">
    <property type="entry name" value="Homeodomain-like_sf"/>
</dbReference>
<dbReference type="InterPro" id="IPR050109">
    <property type="entry name" value="HTH-type_TetR-like_transc_reg"/>
</dbReference>
<evidence type="ECO:0000256" key="4">
    <source>
        <dbReference type="PROSITE-ProRule" id="PRU00335"/>
    </source>
</evidence>
<dbReference type="PRINTS" id="PR00455">
    <property type="entry name" value="HTHTETR"/>
</dbReference>
<keyword evidence="1" id="KW-0805">Transcription regulation</keyword>
<evidence type="ECO:0000256" key="2">
    <source>
        <dbReference type="ARBA" id="ARBA00023125"/>
    </source>
</evidence>
<dbReference type="PANTHER" id="PTHR30055">
    <property type="entry name" value="HTH-TYPE TRANSCRIPTIONAL REGULATOR RUTR"/>
    <property type="match status" value="1"/>
</dbReference>
<evidence type="ECO:0000259" key="5">
    <source>
        <dbReference type="PROSITE" id="PS50977"/>
    </source>
</evidence>
<dbReference type="STRING" id="289003.SAMN05216190_11016"/>
<protein>
    <submittedName>
        <fullName evidence="6">Transcriptional regulator, TetR family</fullName>
    </submittedName>
</protein>